<protein>
    <submittedName>
        <fullName evidence="1">Uncharacterized protein</fullName>
    </submittedName>
</protein>
<evidence type="ECO:0000313" key="2">
    <source>
        <dbReference type="Proteomes" id="UP001165960"/>
    </source>
</evidence>
<keyword evidence="2" id="KW-1185">Reference proteome</keyword>
<dbReference type="EMBL" id="QTSX02007595">
    <property type="protein sequence ID" value="KAJ9048092.1"/>
    <property type="molecule type" value="Genomic_DNA"/>
</dbReference>
<comment type="caution">
    <text evidence="1">The sequence shown here is derived from an EMBL/GenBank/DDBJ whole genome shotgun (WGS) entry which is preliminary data.</text>
</comment>
<accession>A0ACC2RDE9</accession>
<gene>
    <name evidence="1" type="ORF">DSO57_1038499</name>
</gene>
<reference evidence="1" key="1">
    <citation type="submission" date="2022-04" db="EMBL/GenBank/DDBJ databases">
        <title>Genome of the entomopathogenic fungus Entomophthora muscae.</title>
        <authorList>
            <person name="Elya C."/>
            <person name="Lovett B.R."/>
            <person name="Lee E."/>
            <person name="Macias A.M."/>
            <person name="Hajek A.E."/>
            <person name="De Bivort B.L."/>
            <person name="Kasson M.T."/>
            <person name="De Fine Licht H.H."/>
            <person name="Stajich J.E."/>
        </authorList>
    </citation>
    <scope>NUCLEOTIDE SEQUENCE</scope>
    <source>
        <strain evidence="1">Berkeley</strain>
    </source>
</reference>
<sequence>MQNRLLHNRTVVQQLDKWFSKAPVAGLSINMGIFIRLFTHFVEIAKECGQEKSNSNISLSSMDSRAFLNVEKMFKEIHDRYSKEILEWSKLDWPFDNTSLALRLKIEEYILVDPHFSLNLSKISLVSLPCELLNFDVALGYYRSMACNIKLQANSPLLCTNLRSIDISFNHISSACDPLQRLAKLQGLCFLNLAANPITLIPSSLLSSQRLIAVLGSGFPPIRYKSRRPPNAFRPDRDENHAPKSLFALCLESSVFYISAQKKLEQLPNKLRALIQSFRLCEVCSRPFIERAGLPGVQSRLDWRKIAFYAIHTEEYWIGNHPSVSQGLGDMECDRISLLRYFCADCFLVHAKDLTNQPQKPSCMCYTCPLKSSQSQLCFSITRSCKTYLSQLK</sequence>
<organism evidence="1 2">
    <name type="scientific">Entomophthora muscae</name>
    <dbReference type="NCBI Taxonomy" id="34485"/>
    <lineage>
        <taxon>Eukaryota</taxon>
        <taxon>Fungi</taxon>
        <taxon>Fungi incertae sedis</taxon>
        <taxon>Zoopagomycota</taxon>
        <taxon>Entomophthoromycotina</taxon>
        <taxon>Entomophthoromycetes</taxon>
        <taxon>Entomophthorales</taxon>
        <taxon>Entomophthoraceae</taxon>
        <taxon>Entomophthora</taxon>
    </lineage>
</organism>
<proteinExistence type="predicted"/>
<dbReference type="Proteomes" id="UP001165960">
    <property type="component" value="Unassembled WGS sequence"/>
</dbReference>
<evidence type="ECO:0000313" key="1">
    <source>
        <dbReference type="EMBL" id="KAJ9048092.1"/>
    </source>
</evidence>
<name>A0ACC2RDE9_9FUNG</name>